<name>A0ABV6BFV2_9GAMM</name>
<protein>
    <submittedName>
        <fullName evidence="3">Exonuclease subunit SbcC</fullName>
        <ecNumber evidence="3">3.1.11.-</ecNumber>
    </submittedName>
</protein>
<feature type="domain" description="Rad50/SbcC-type AAA" evidence="2">
    <location>
        <begin position="5"/>
        <end position="208"/>
    </location>
</feature>
<dbReference type="InterPro" id="IPR038729">
    <property type="entry name" value="Rad50/SbcC_AAA"/>
</dbReference>
<keyword evidence="4" id="KW-1185">Reference proteome</keyword>
<dbReference type="EC" id="3.1.11.-" evidence="3"/>
<dbReference type="NCBIfam" id="NF007600">
    <property type="entry name" value="PRK10246.1"/>
    <property type="match status" value="1"/>
</dbReference>
<accession>A0ABV6BFV2</accession>
<feature type="coiled-coil region" evidence="1">
    <location>
        <begin position="732"/>
        <end position="759"/>
    </location>
</feature>
<dbReference type="RefSeq" id="WP_377246206.1">
    <property type="nucleotide sequence ID" value="NZ_JBHLXP010000004.1"/>
</dbReference>
<feature type="coiled-coil region" evidence="1">
    <location>
        <begin position="845"/>
        <end position="928"/>
    </location>
</feature>
<feature type="coiled-coil region" evidence="1">
    <location>
        <begin position="563"/>
        <end position="704"/>
    </location>
</feature>
<keyword evidence="1" id="KW-0175">Coiled coil</keyword>
<comment type="caution">
    <text evidence="3">The sequence shown here is derived from an EMBL/GenBank/DDBJ whole genome shotgun (WGS) entry which is preliminary data.</text>
</comment>
<feature type="coiled-coil region" evidence="1">
    <location>
        <begin position="789"/>
        <end position="816"/>
    </location>
</feature>
<reference evidence="3 4" key="1">
    <citation type="submission" date="2024-09" db="EMBL/GenBank/DDBJ databases">
        <authorList>
            <person name="Sun Q."/>
            <person name="Mori K."/>
        </authorList>
    </citation>
    <scope>NUCLEOTIDE SEQUENCE [LARGE SCALE GENOMIC DNA]</scope>
    <source>
        <strain evidence="3 4">KCTC 23315</strain>
    </source>
</reference>
<evidence type="ECO:0000313" key="4">
    <source>
        <dbReference type="Proteomes" id="UP001589813"/>
    </source>
</evidence>
<gene>
    <name evidence="3" type="primary">sbcC</name>
    <name evidence="3" type="ORF">ACFFJP_15740</name>
</gene>
<keyword evidence="3" id="KW-0540">Nuclease</keyword>
<proteinExistence type="predicted"/>
<dbReference type="Pfam" id="PF13558">
    <property type="entry name" value="SbcC_Walker_B"/>
    <property type="match status" value="1"/>
</dbReference>
<dbReference type="Proteomes" id="UP001589813">
    <property type="component" value="Unassembled WGS sequence"/>
</dbReference>
<dbReference type="PANTHER" id="PTHR32114">
    <property type="entry name" value="ABC TRANSPORTER ABCH.3"/>
    <property type="match status" value="1"/>
</dbReference>
<keyword evidence="3" id="KW-0378">Hydrolase</keyword>
<dbReference type="Gene3D" id="3.40.50.300">
    <property type="entry name" value="P-loop containing nucleotide triphosphate hydrolases"/>
    <property type="match status" value="2"/>
</dbReference>
<feature type="coiled-coil region" evidence="1">
    <location>
        <begin position="334"/>
        <end position="361"/>
    </location>
</feature>
<keyword evidence="3" id="KW-0269">Exonuclease</keyword>
<dbReference type="GO" id="GO:0004527">
    <property type="term" value="F:exonuclease activity"/>
    <property type="evidence" value="ECO:0007669"/>
    <property type="project" value="UniProtKB-KW"/>
</dbReference>
<evidence type="ECO:0000256" key="1">
    <source>
        <dbReference type="SAM" id="Coils"/>
    </source>
</evidence>
<dbReference type="EMBL" id="JBHLXP010000004">
    <property type="protein sequence ID" value="MFC0049751.1"/>
    <property type="molecule type" value="Genomic_DNA"/>
</dbReference>
<feature type="coiled-coil region" evidence="1">
    <location>
        <begin position="385"/>
        <end position="440"/>
    </location>
</feature>
<dbReference type="PANTHER" id="PTHR32114:SF2">
    <property type="entry name" value="ABC TRANSPORTER ABCH.3"/>
    <property type="match status" value="1"/>
</dbReference>
<evidence type="ECO:0000313" key="3">
    <source>
        <dbReference type="EMBL" id="MFC0049751.1"/>
    </source>
</evidence>
<organism evidence="3 4">
    <name type="scientific">Rheinheimera tilapiae</name>
    <dbReference type="NCBI Taxonomy" id="875043"/>
    <lineage>
        <taxon>Bacteria</taxon>
        <taxon>Pseudomonadati</taxon>
        <taxon>Pseudomonadota</taxon>
        <taxon>Gammaproteobacteria</taxon>
        <taxon>Chromatiales</taxon>
        <taxon>Chromatiaceae</taxon>
        <taxon>Rheinheimera</taxon>
    </lineage>
</organism>
<dbReference type="Pfam" id="PF13476">
    <property type="entry name" value="AAA_23"/>
    <property type="match status" value="1"/>
</dbReference>
<dbReference type="InterPro" id="IPR027417">
    <property type="entry name" value="P-loop_NTPase"/>
</dbReference>
<dbReference type="SUPFAM" id="SSF52540">
    <property type="entry name" value="P-loop containing nucleoside triphosphate hydrolases"/>
    <property type="match status" value="1"/>
</dbReference>
<evidence type="ECO:0000259" key="2">
    <source>
        <dbReference type="Pfam" id="PF13476"/>
    </source>
</evidence>
<sequence>MRILSVRLQNLNSLRGEWRVDFRDPAFAQSNLFAITGPTGAGKSTLLDAICLALYHQTPRLKVLSQTSNELMSRHTAECMAEVEFSVRDKQYRAFWSQRRSRGALDGNLQAAKVELARADGEILTDKSNEKLKLTEQLTGLDFARFTRSMLLSQGNFAAFLNASANERAELLEELTGTEIYGQLSVQVFEQCRTLKQQQEILQAQLQGIALLSAEQLATLETQQQQLQAGSQQSAQRLETLRQAQQWQQQLAQSQGLQQSAAAQLAAADAQAEAGKVGLAKLELHQQVLQLRPGYQQLLQLREQRTQAEQELAGSNSGLAQLYPLFAAGRALGLADSEQQCQILQQQLQHSDTELQQLTSQLSQQPDPTVLAAQLAQQQAGFTSWQQQQQQLDALRQQQPALEQQLQACIMQAEQHKTTLPALETQLASAQQQAQQLAAELALLAPQQLQQQLNQLHPQLQQLQTIAQQAAQGWQLQQQLHACQTEQADLQQLRSQKRLQYKELQASLSDKETILAQQQLIKELSEYRQALKAGEACPLCGSAEHPAVTHYQQVEPSTQQQQVLALRQQLEQLSNEGAALTARLEALQHQQQQVQQQLSELQACLSDEQQQWFAQGQSSVFDDAVAQLRQQIQVLQQQASSAQQLQAQQLVKQTEVQQAQQQLQQLQGALELQRQQYRTLQQQQQQLTTQAEQLQNSQQTLLQQLAGALGCAGEQALLQQALQQGAAQLQWIRQLQQQQQRAQQQHQQIQQQLQQATQQWTAWQQLQAVILPELPYSSEPPQPQSLQLCQQQAQQIERLQTSAALQQQQLSKWQQQSAVLQQDWLAQAQQAGVASEMAYLMAQLSDSQKVELETQQQQIQQARTEASALLQQAQQQEQQLRAAEPADAAHADLATVITAATEAQQQQLQQLGELNQQLKQQQELAQQQAGLYQQIQAQQALYQDWQQLNSLIGSADGAKYRRFAQGLTLAQLVQLANRQLQQLHSRYQLARKADSELELQVLDSWQADSARDTKTLSGGESFLVSLALALALSELVSHKTRLESLFLDEGFGTLDPDTLESALAALDQLQSGGKMIGIISHVEALKERIPVQIKVHKQAGAGWSTLELPQVW</sequence>